<keyword evidence="3" id="KW-0677">Repeat</keyword>
<evidence type="ECO:0000313" key="7">
    <source>
        <dbReference type="EMBL" id="CAB3981528.1"/>
    </source>
</evidence>
<accession>A0A7D9DD00</accession>
<dbReference type="Pfam" id="PF01753">
    <property type="entry name" value="zf-MYND"/>
    <property type="match status" value="1"/>
</dbReference>
<dbReference type="Pfam" id="PF13229">
    <property type="entry name" value="Beta_helix"/>
    <property type="match status" value="1"/>
</dbReference>
<keyword evidence="6" id="KW-0862">Zinc</keyword>
<evidence type="ECO:0000256" key="1">
    <source>
        <dbReference type="ARBA" id="ARBA00004906"/>
    </source>
</evidence>
<dbReference type="Gene3D" id="6.10.140.2220">
    <property type="match status" value="1"/>
</dbReference>
<dbReference type="InterPro" id="IPR056681">
    <property type="entry name" value="DUF7779"/>
</dbReference>
<dbReference type="InterPro" id="IPR007111">
    <property type="entry name" value="NACHT_NTPase"/>
</dbReference>
<comment type="pathway">
    <text evidence="1">Protein modification; protein ubiquitination.</text>
</comment>
<dbReference type="PANTHER" id="PTHR22990:SF15">
    <property type="entry name" value="F-BOX ONLY PROTEIN 10"/>
    <property type="match status" value="1"/>
</dbReference>
<dbReference type="PANTHER" id="PTHR22990">
    <property type="entry name" value="F-BOX ONLY PROTEIN"/>
    <property type="match status" value="1"/>
</dbReference>
<comment type="caution">
    <text evidence="7">The sequence shown here is derived from an EMBL/GenBank/DDBJ whole genome shotgun (WGS) entry which is preliminary data.</text>
</comment>
<dbReference type="GO" id="GO:0006511">
    <property type="term" value="P:ubiquitin-dependent protein catabolic process"/>
    <property type="evidence" value="ECO:0007669"/>
    <property type="project" value="TreeGrafter"/>
</dbReference>
<dbReference type="GO" id="GO:0043531">
    <property type="term" value="F:ADP binding"/>
    <property type="evidence" value="ECO:0007669"/>
    <property type="project" value="InterPro"/>
</dbReference>
<dbReference type="InterPro" id="IPR039448">
    <property type="entry name" value="Beta_helix"/>
</dbReference>
<dbReference type="Pfam" id="PF25000">
    <property type="entry name" value="DUF7779"/>
    <property type="match status" value="1"/>
</dbReference>
<dbReference type="InterPro" id="IPR002893">
    <property type="entry name" value="Znf_MYND"/>
</dbReference>
<sequence length="1534" mass="173871">MATAVAGSLPAVTPPTVITDDQRRWVVIGICLNKLLTPLLRNVLAKEMLGWYNLLCLPSSKQINNQIYKKETKTLPPSTIKLNYGNINKNYDNHKLTYNAYDYNVKDPESLAKLFVQPFMAKFNGFDQTMDLSAVLTVMCEADPFHTSGAAAQANTVRSVVRNEWAHCNFSHWSDANYLSCIQHIETLVKKLNLPSADENEFLKELNNWKDKGPQLCCGHAVDADLLKIVKTNVSELYESVTALEEENQDAQVQLMEKFQSVQQFFAKEIQNVLDNHSAMGKDIEDLKVNYQTTSQQLQALQNEVAKLSIAYEKIPYLFMLPDRTEWFSGRISELENLHTLLQINDDINEPRVQIASVCGLGGSGKTSLAAEYAHQWEDYYEGGVFWFSGEDETRFANSVDDHAVYLGTLVEASAGRTLLKTLEEISKIQKPWLLVLDDMDEFKLCSNIGMLLSGPWKRRVKGSGHILITTRREPKVMRETVRGLKQSQCLQLECFNLEDGKLFVFRRTGIFCDEETSAKAADLVETLGGLPLALEQACAYINHLSSSMSEYLQQYEKYSLELLDEQDASSASMYESRERLAVRTTWLLNFEYIKQSKNGNFAVRFLHACAFFNPAEIQQDLINPGKPPIEDNAYQEYVDTALGSSHILKLLTDFSLFKKNKRSSLTVHRLVQEVIRGNISPEEYVSSLVDAIRLLSYAFSFSRSPDDLLTSMINKHHDRASLQTSDPSLFNKWHKLCLHAHEVRKLLLDFLKTSQLLDQRIVIPETARLVYECALHLNVDSKTAEAKAAVDFAYKIIRLGDTLLTKDDLATLFPHEIPLPELVRRVISYSCVAPRDTISVSSVVEEEDIIPFSDLKEQENACNEKRVEGNTYFHEGHFEKAVEVYTSVINMSKGKSSFNPTFLSNRASAFIRLHNFGDGLRDAEDYISHRPKCCKGYAKKAQALHGLKRFWDATCAAALAYYYNKDIFSSFAPFKHLFYSLKDRIYICRSSTSLLVSSILHCNFRSQKESESPRKIIIFEPGDYTFQRQMYICDTVLIGVEDSGTKRIPLLSFQGSVGMFSSRCIMAVNISFVFDTGCWETNDDTDATFVNCSFTNNAGQGQQAFLSSGATTFTNCHFDNCKEDALRVLGKTFVEKCIFSANGAFGVQVSSGGELEMKNSKLHGNKLGIHMGPDAGRCCVIDCDIYDNRYQGVVTFRSSNIILTGNRIYQNDRHGINLEGVSFTHIEKNEIFENCWRGISTMDNARCNVINNNIYRNKYGGVSVVPIGPGPEDRHSIVESNNIFDNGGPGIHDEMVFRDQAYIPREQTRREYIYFHENREQMRKAKLKGNKERNNNKINHARSENEAELLDFCVLCGEKKPLQKCTGCYSVGYCRKRCQKSDWKKHKSVCPSLLQESSIVVNVVQKGSSLGKPSKDRIIIAFNQQAPGLDPKGPEYADPPKYGKRFIVKVQAGDSVRQSNLGSSLLVVYDRSMTVHGDLDWKHCPLYHIVQRCGKLSHSIGWTKMFFWGTFCNPDDYSTLRIFTKMLPPYQNW</sequence>
<dbReference type="Proteomes" id="UP001152795">
    <property type="component" value="Unassembled WGS sequence"/>
</dbReference>
<evidence type="ECO:0000256" key="4">
    <source>
        <dbReference type="ARBA" id="ARBA00022771"/>
    </source>
</evidence>
<dbReference type="OrthoDB" id="6088515at2759"/>
<dbReference type="SUPFAM" id="SSF48452">
    <property type="entry name" value="TPR-like"/>
    <property type="match status" value="1"/>
</dbReference>
<evidence type="ECO:0000256" key="3">
    <source>
        <dbReference type="ARBA" id="ARBA00022737"/>
    </source>
</evidence>
<dbReference type="Pfam" id="PF05729">
    <property type="entry name" value="NACHT"/>
    <property type="match status" value="1"/>
</dbReference>
<dbReference type="SMART" id="SM00710">
    <property type="entry name" value="PbH1"/>
    <property type="match status" value="7"/>
</dbReference>
<evidence type="ECO:0000256" key="2">
    <source>
        <dbReference type="ARBA" id="ARBA00022723"/>
    </source>
</evidence>
<name>A0A7D9DD00_PARCT</name>
<dbReference type="SUPFAM" id="SSF51126">
    <property type="entry name" value="Pectin lyase-like"/>
    <property type="match status" value="1"/>
</dbReference>
<dbReference type="SUPFAM" id="SSF144232">
    <property type="entry name" value="HIT/MYND zinc finger-like"/>
    <property type="match status" value="1"/>
</dbReference>
<dbReference type="InterPro" id="IPR051550">
    <property type="entry name" value="SCF-Subunits/Alg-Epimerases"/>
</dbReference>
<dbReference type="InterPro" id="IPR022441">
    <property type="entry name" value="Para_beta_helix_rpt-2"/>
</dbReference>
<dbReference type="GO" id="GO:0042981">
    <property type="term" value="P:regulation of apoptotic process"/>
    <property type="evidence" value="ECO:0007669"/>
    <property type="project" value="TreeGrafter"/>
</dbReference>
<proteinExistence type="predicted"/>
<organism evidence="7 8">
    <name type="scientific">Paramuricea clavata</name>
    <name type="common">Red gorgonian</name>
    <name type="synonym">Violescent sea-whip</name>
    <dbReference type="NCBI Taxonomy" id="317549"/>
    <lineage>
        <taxon>Eukaryota</taxon>
        <taxon>Metazoa</taxon>
        <taxon>Cnidaria</taxon>
        <taxon>Anthozoa</taxon>
        <taxon>Octocorallia</taxon>
        <taxon>Malacalcyonacea</taxon>
        <taxon>Plexauridae</taxon>
        <taxon>Paramuricea</taxon>
    </lineage>
</organism>
<dbReference type="Gene3D" id="1.25.40.10">
    <property type="entry name" value="Tetratricopeptide repeat domain"/>
    <property type="match status" value="1"/>
</dbReference>
<dbReference type="EMBL" id="CACRXK020000399">
    <property type="protein sequence ID" value="CAB3981528.1"/>
    <property type="molecule type" value="Genomic_DNA"/>
</dbReference>
<dbReference type="InterPro" id="IPR012334">
    <property type="entry name" value="Pectin_lyas_fold"/>
</dbReference>
<dbReference type="InterPro" id="IPR011050">
    <property type="entry name" value="Pectin_lyase_fold/virulence"/>
</dbReference>
<evidence type="ECO:0000256" key="5">
    <source>
        <dbReference type="ARBA" id="ARBA00022786"/>
    </source>
</evidence>
<dbReference type="InterPro" id="IPR027417">
    <property type="entry name" value="P-loop_NTPase"/>
</dbReference>
<dbReference type="SUPFAM" id="SSF52540">
    <property type="entry name" value="P-loop containing nucleoside triphosphate hydrolases"/>
    <property type="match status" value="1"/>
</dbReference>
<reference evidence="7" key="1">
    <citation type="submission" date="2020-04" db="EMBL/GenBank/DDBJ databases">
        <authorList>
            <person name="Alioto T."/>
            <person name="Alioto T."/>
            <person name="Gomez Garrido J."/>
        </authorList>
    </citation>
    <scope>NUCLEOTIDE SEQUENCE</scope>
    <source>
        <strain evidence="7">A484AB</strain>
    </source>
</reference>
<dbReference type="Gene3D" id="2.160.20.10">
    <property type="entry name" value="Single-stranded right-handed beta-helix, Pectin lyase-like"/>
    <property type="match status" value="1"/>
</dbReference>
<keyword evidence="2" id="KW-0479">Metal-binding</keyword>
<dbReference type="InterPro" id="IPR011990">
    <property type="entry name" value="TPR-like_helical_dom_sf"/>
</dbReference>
<dbReference type="InterPro" id="IPR006626">
    <property type="entry name" value="PbH1"/>
</dbReference>
<protein>
    <submittedName>
        <fullName evidence="7">Stress-induced-phospho 1</fullName>
    </submittedName>
</protein>
<evidence type="ECO:0000313" key="8">
    <source>
        <dbReference type="Proteomes" id="UP001152795"/>
    </source>
</evidence>
<dbReference type="PROSITE" id="PS50865">
    <property type="entry name" value="ZF_MYND_2"/>
    <property type="match status" value="1"/>
</dbReference>
<dbReference type="Gene3D" id="3.40.50.300">
    <property type="entry name" value="P-loop containing nucleotide triphosphate hydrolases"/>
    <property type="match status" value="1"/>
</dbReference>
<evidence type="ECO:0000256" key="6">
    <source>
        <dbReference type="ARBA" id="ARBA00022833"/>
    </source>
</evidence>
<dbReference type="GO" id="GO:0008270">
    <property type="term" value="F:zinc ion binding"/>
    <property type="evidence" value="ECO:0007669"/>
    <property type="project" value="UniProtKB-KW"/>
</dbReference>
<dbReference type="PRINTS" id="PR00364">
    <property type="entry name" value="DISEASERSIST"/>
</dbReference>
<dbReference type="NCBIfam" id="TIGR03804">
    <property type="entry name" value="para_beta_helix"/>
    <property type="match status" value="1"/>
</dbReference>
<keyword evidence="5" id="KW-0833">Ubl conjugation pathway</keyword>
<keyword evidence="4" id="KW-0863">Zinc-finger</keyword>
<gene>
    <name evidence="7" type="ORF">PACLA_8A008556</name>
</gene>
<keyword evidence="8" id="KW-1185">Reference proteome</keyword>
<dbReference type="PROSITE" id="PS01360">
    <property type="entry name" value="ZF_MYND_1"/>
    <property type="match status" value="1"/>
</dbReference>